<feature type="region of interest" description="Disordered" evidence="2">
    <location>
        <begin position="545"/>
        <end position="592"/>
    </location>
</feature>
<protein>
    <submittedName>
        <fullName evidence="3">Uncharacterized protein</fullName>
    </submittedName>
</protein>
<name>A0ABP0L8Z8_9DINO</name>
<gene>
    <name evidence="3" type="ORF">CCMP2556_LOCUS19597</name>
</gene>
<sequence length="592" mass="67032">MVTMAAMGGVVISEEHGMGESTMMAFIHEHLQSILEPFTESVNELHGVVNALVVEMEAIPAHDQLLKEHSKMIRVAQAQLVASKQRIADVQDEQHRRCSHLERHAEELDAQLQQVKSHCEEVDQQHRESRSFLWDLQQSASALELRRSETTQEKEDTEQMQKELESLQKEVHRLSSRHQEALESNSKFQARLEQQKDAWETFLANHGRQRRQEELRMKDLRSELGEAKKGVGDGKVELRHHMLSIKSLQEELSTLSRRHQQTMRMQVVQERKQLESDERQATFVERLELLKADIQNVMDSLGLTEGAANLVETVNSLMQSSGEHAAGLQELRQRSDAHMAHLETLQSRADGAVKEAELLKQKDQEIEEIFLEKIEDLRNSMGLNVKRDQEEFRKEVDARTRGDAECLAKLVLQEEETLQLRDSLAQQGLSIEAPVKGDRGPLWPKVPTSGRLWSNTRKLLADLASTGAKDLRHSGAGVQPLWHGRPHAGVLEGAHPGHSRDTSKGRVDRAFALEIPASGRWKSTPKADESVSSCCTDRRYISLPRHTSGVASQDLSSAHRADLRHPQTQRRRKELGDGGKLLEEMAPVMDEL</sequence>
<keyword evidence="4" id="KW-1185">Reference proteome</keyword>
<accession>A0ABP0L8Z8</accession>
<proteinExistence type="predicted"/>
<evidence type="ECO:0000256" key="2">
    <source>
        <dbReference type="SAM" id="MobiDB-lite"/>
    </source>
</evidence>
<feature type="compositionally biased region" description="Basic and acidic residues" evidence="2">
    <location>
        <begin position="574"/>
        <end position="583"/>
    </location>
</feature>
<feature type="coiled-coil region" evidence="1">
    <location>
        <begin position="73"/>
        <end position="265"/>
    </location>
</feature>
<evidence type="ECO:0000256" key="1">
    <source>
        <dbReference type="SAM" id="Coils"/>
    </source>
</evidence>
<evidence type="ECO:0000313" key="3">
    <source>
        <dbReference type="EMBL" id="CAK9034674.1"/>
    </source>
</evidence>
<reference evidence="3 4" key="1">
    <citation type="submission" date="2024-02" db="EMBL/GenBank/DDBJ databases">
        <authorList>
            <person name="Chen Y."/>
            <person name="Shah S."/>
            <person name="Dougan E. K."/>
            <person name="Thang M."/>
            <person name="Chan C."/>
        </authorList>
    </citation>
    <scope>NUCLEOTIDE SEQUENCE [LARGE SCALE GENOMIC DNA]</scope>
</reference>
<dbReference type="EMBL" id="CAXAMN010011225">
    <property type="protein sequence ID" value="CAK9034674.1"/>
    <property type="molecule type" value="Genomic_DNA"/>
</dbReference>
<keyword evidence="1" id="KW-0175">Coiled coil</keyword>
<organism evidence="3 4">
    <name type="scientific">Durusdinium trenchii</name>
    <dbReference type="NCBI Taxonomy" id="1381693"/>
    <lineage>
        <taxon>Eukaryota</taxon>
        <taxon>Sar</taxon>
        <taxon>Alveolata</taxon>
        <taxon>Dinophyceae</taxon>
        <taxon>Suessiales</taxon>
        <taxon>Symbiodiniaceae</taxon>
        <taxon>Durusdinium</taxon>
    </lineage>
</organism>
<dbReference type="Proteomes" id="UP001642484">
    <property type="component" value="Unassembled WGS sequence"/>
</dbReference>
<evidence type="ECO:0000313" key="4">
    <source>
        <dbReference type="Proteomes" id="UP001642484"/>
    </source>
</evidence>
<feature type="coiled-coil region" evidence="1">
    <location>
        <begin position="328"/>
        <end position="362"/>
    </location>
</feature>
<comment type="caution">
    <text evidence="3">The sequence shown here is derived from an EMBL/GenBank/DDBJ whole genome shotgun (WGS) entry which is preliminary data.</text>
</comment>